<gene>
    <name evidence="2" type="ORF">PGTUg99_000207</name>
</gene>
<evidence type="ECO:0000256" key="1">
    <source>
        <dbReference type="SAM" id="MobiDB-lite"/>
    </source>
</evidence>
<evidence type="ECO:0000313" key="2">
    <source>
        <dbReference type="EMBL" id="KAA1129819.1"/>
    </source>
</evidence>
<dbReference type="AlphaFoldDB" id="A0A5B0RXA7"/>
<dbReference type="Proteomes" id="UP000325313">
    <property type="component" value="Unassembled WGS sequence"/>
</dbReference>
<proteinExistence type="predicted"/>
<organism evidence="2 3">
    <name type="scientific">Puccinia graminis f. sp. tritici</name>
    <dbReference type="NCBI Taxonomy" id="56615"/>
    <lineage>
        <taxon>Eukaryota</taxon>
        <taxon>Fungi</taxon>
        <taxon>Dikarya</taxon>
        <taxon>Basidiomycota</taxon>
        <taxon>Pucciniomycotina</taxon>
        <taxon>Pucciniomycetes</taxon>
        <taxon>Pucciniales</taxon>
        <taxon>Pucciniaceae</taxon>
        <taxon>Puccinia</taxon>
    </lineage>
</organism>
<evidence type="ECO:0000313" key="3">
    <source>
        <dbReference type="Proteomes" id="UP000325313"/>
    </source>
</evidence>
<sequence length="123" mass="12688">MLVGLCSISATFDGVIGPVTGAGAERGGGGLSHTPPVALARQDSAGDGEQLTSKVAQIDVPETSTITTAALPDGNHEHKSPENPIKLDTPVAATKPTTTNDERAVVKSRFNRYFKEVDNSSSG</sequence>
<dbReference type="EMBL" id="VDEP01000122">
    <property type="protein sequence ID" value="KAA1129819.1"/>
    <property type="molecule type" value="Genomic_DNA"/>
</dbReference>
<protein>
    <submittedName>
        <fullName evidence="2">Uncharacterized protein</fullName>
    </submittedName>
</protein>
<reference evidence="2 3" key="1">
    <citation type="submission" date="2019-05" db="EMBL/GenBank/DDBJ databases">
        <title>Emergence of the Ug99 lineage of the wheat stem rust pathogen through somatic hybridization.</title>
        <authorList>
            <person name="Li F."/>
            <person name="Upadhyaya N.M."/>
            <person name="Sperschneider J."/>
            <person name="Matny O."/>
            <person name="Nguyen-Phuc H."/>
            <person name="Mago R."/>
            <person name="Raley C."/>
            <person name="Miller M.E."/>
            <person name="Silverstein K.A.T."/>
            <person name="Henningsen E."/>
            <person name="Hirsch C.D."/>
            <person name="Visser B."/>
            <person name="Pretorius Z.A."/>
            <person name="Steffenson B.J."/>
            <person name="Schwessinger B."/>
            <person name="Dodds P.N."/>
            <person name="Figueroa M."/>
        </authorList>
    </citation>
    <scope>NUCLEOTIDE SEQUENCE [LARGE SCALE GENOMIC DNA]</scope>
    <source>
        <strain evidence="2 3">Ug99</strain>
    </source>
</reference>
<name>A0A5B0RXA7_PUCGR</name>
<feature type="region of interest" description="Disordered" evidence="1">
    <location>
        <begin position="68"/>
        <end position="99"/>
    </location>
</feature>
<comment type="caution">
    <text evidence="2">The sequence shown here is derived from an EMBL/GenBank/DDBJ whole genome shotgun (WGS) entry which is preliminary data.</text>
</comment>
<accession>A0A5B0RXA7</accession>